<protein>
    <submittedName>
        <fullName evidence="1">Uncharacterized protein</fullName>
    </submittedName>
</protein>
<dbReference type="Proteomes" id="UP000468388">
    <property type="component" value="Unassembled WGS sequence"/>
</dbReference>
<evidence type="ECO:0000313" key="1">
    <source>
        <dbReference type="EMBL" id="MVT40012.1"/>
    </source>
</evidence>
<dbReference type="EMBL" id="WRXO01000001">
    <property type="protein sequence ID" value="MVT40012.1"/>
    <property type="molecule type" value="Genomic_DNA"/>
</dbReference>
<evidence type="ECO:0000313" key="2">
    <source>
        <dbReference type="Proteomes" id="UP000468388"/>
    </source>
</evidence>
<sequence>MDNLICKAISELLIDRKDLLRIPLRQKAKFEGWLKFELAHRLIQIGMESVEVETKACYNRNATDITFFHKEIFYSIELKTSNTNWKNEGVRNCKKPITKNIQSIINDAIKLNSDQGFVAFILFPIPLHNKSWELYIDRIVEKTNLPICKDKNCKLIEISIDETNVCNLLVCVFKSRKFSIW</sequence>
<dbReference type="RefSeq" id="WP_157298650.1">
    <property type="nucleotide sequence ID" value="NZ_BAAAZB010000005.1"/>
</dbReference>
<proteinExistence type="predicted"/>
<accession>A0A6N8J751</accession>
<dbReference type="OrthoDB" id="1492825at2"/>
<reference evidence="1 2" key="1">
    <citation type="submission" date="2019-12" db="EMBL/GenBank/DDBJ databases">
        <title>The draft genomic sequence of strain Chitinophaga oryziterrae JCM 16595.</title>
        <authorList>
            <person name="Zhang X."/>
        </authorList>
    </citation>
    <scope>NUCLEOTIDE SEQUENCE [LARGE SCALE GENOMIC DNA]</scope>
    <source>
        <strain evidence="1 2">JCM 16595</strain>
    </source>
</reference>
<comment type="caution">
    <text evidence="1">The sequence shown here is derived from an EMBL/GenBank/DDBJ whole genome shotgun (WGS) entry which is preliminary data.</text>
</comment>
<organism evidence="1 2">
    <name type="scientific">Chitinophaga oryziterrae</name>
    <dbReference type="NCBI Taxonomy" id="1031224"/>
    <lineage>
        <taxon>Bacteria</taxon>
        <taxon>Pseudomonadati</taxon>
        <taxon>Bacteroidota</taxon>
        <taxon>Chitinophagia</taxon>
        <taxon>Chitinophagales</taxon>
        <taxon>Chitinophagaceae</taxon>
        <taxon>Chitinophaga</taxon>
    </lineage>
</organism>
<name>A0A6N8J751_9BACT</name>
<gene>
    <name evidence="1" type="ORF">GO495_05420</name>
</gene>
<dbReference type="AlphaFoldDB" id="A0A6N8J751"/>
<keyword evidence="2" id="KW-1185">Reference proteome</keyword>